<dbReference type="Gene3D" id="3.30.450.80">
    <property type="entry name" value="Transcription factor LuxR-like, autoinducer-binding domain"/>
    <property type="match status" value="1"/>
</dbReference>
<dbReference type="OrthoDB" id="9803630at2"/>
<evidence type="ECO:0000313" key="6">
    <source>
        <dbReference type="Proteomes" id="UP000068164"/>
    </source>
</evidence>
<dbReference type="Proteomes" id="UP000068164">
    <property type="component" value="Unassembled WGS sequence"/>
</dbReference>
<dbReference type="CDD" id="cd06170">
    <property type="entry name" value="LuxR_C_like"/>
    <property type="match status" value="1"/>
</dbReference>
<dbReference type="InterPro" id="IPR036693">
    <property type="entry name" value="TF_LuxR_autoind-bd_dom_sf"/>
</dbReference>
<dbReference type="RefSeq" id="WP_028748410.1">
    <property type="nucleotide sequence ID" value="NZ_LNCD01000096.1"/>
</dbReference>
<organism evidence="5 6">
    <name type="scientific">Rhizobium altiplani</name>
    <dbReference type="NCBI Taxonomy" id="1864509"/>
    <lineage>
        <taxon>Bacteria</taxon>
        <taxon>Pseudomonadati</taxon>
        <taxon>Pseudomonadota</taxon>
        <taxon>Alphaproteobacteria</taxon>
        <taxon>Hyphomicrobiales</taxon>
        <taxon>Rhizobiaceae</taxon>
        <taxon>Rhizobium/Agrobacterium group</taxon>
        <taxon>Rhizobium</taxon>
    </lineage>
</organism>
<keyword evidence="1" id="KW-0805">Transcription regulation</keyword>
<dbReference type="SMART" id="SM00421">
    <property type="entry name" value="HTH_LUXR"/>
    <property type="match status" value="1"/>
</dbReference>
<keyword evidence="3" id="KW-0804">Transcription</keyword>
<feature type="domain" description="HTH luxR-type" evidence="4">
    <location>
        <begin position="167"/>
        <end position="232"/>
    </location>
</feature>
<evidence type="ECO:0000256" key="2">
    <source>
        <dbReference type="ARBA" id="ARBA00023125"/>
    </source>
</evidence>
<reference evidence="5 6" key="1">
    <citation type="submission" date="2015-11" db="EMBL/GenBank/DDBJ databases">
        <title>Draft Genome Sequence of the Strain BR 10423 (Rhizobium sp.) isolated from nodules of Mimosa pudica.</title>
        <authorList>
            <person name="Barauna A.C."/>
            <person name="Zilli J.E."/>
            <person name="Simoes-Araujo J.L."/>
            <person name="Reis V.M."/>
            <person name="James E.K."/>
            <person name="Reis F.B.Jr."/>
            <person name="Rouws L.F."/>
            <person name="Passos S.R."/>
            <person name="Gois S.R."/>
        </authorList>
    </citation>
    <scope>NUCLEOTIDE SEQUENCE [LARGE SCALE GENOMIC DNA]</scope>
    <source>
        <strain evidence="5 6">BR10423</strain>
    </source>
</reference>
<dbReference type="InterPro" id="IPR005143">
    <property type="entry name" value="TF_LuxR_autoind-bd_dom"/>
</dbReference>
<evidence type="ECO:0000256" key="1">
    <source>
        <dbReference type="ARBA" id="ARBA00023015"/>
    </source>
</evidence>
<dbReference type="GO" id="GO:0006355">
    <property type="term" value="P:regulation of DNA-templated transcription"/>
    <property type="evidence" value="ECO:0007669"/>
    <property type="project" value="InterPro"/>
</dbReference>
<accession>A0A125Q6Q8</accession>
<protein>
    <submittedName>
        <fullName evidence="5">Transcriptional regulator TraR</fullName>
    </submittedName>
</protein>
<dbReference type="PROSITE" id="PS50043">
    <property type="entry name" value="HTH_LUXR_2"/>
    <property type="match status" value="1"/>
</dbReference>
<evidence type="ECO:0000313" key="5">
    <source>
        <dbReference type="EMBL" id="KWV48695.1"/>
    </source>
</evidence>
<dbReference type="Pfam" id="PF03472">
    <property type="entry name" value="Autoind_bind"/>
    <property type="match status" value="1"/>
</dbReference>
<keyword evidence="2" id="KW-0238">DNA-binding</keyword>
<sequence>MQHWLDKLTDLAAIPGDEHMVTQALETVAEATGFEGYAYLNIQPSHSSALSNYHPEWQAEYFRRRLNKLDPVIKRAQTLKRAFVWRGEWDRPRLSQDERSFFSLAADFGVRSGITIPVRIAHGALAVFTLASSKQAIDLEREIDPVAASAAIAQLHTRIQFSDPTPSAEEPLKLDPKGATYLSWIADGKTMEEVADLEGVKYNSVRVKIEHARKQFNVHTIAHLTAIAIRRKLI</sequence>
<evidence type="ECO:0000256" key="3">
    <source>
        <dbReference type="ARBA" id="ARBA00023163"/>
    </source>
</evidence>
<dbReference type="Gene3D" id="1.10.10.10">
    <property type="entry name" value="Winged helix-like DNA-binding domain superfamily/Winged helix DNA-binding domain"/>
    <property type="match status" value="1"/>
</dbReference>
<comment type="caution">
    <text evidence="5">The sequence shown here is derived from an EMBL/GenBank/DDBJ whole genome shotgun (WGS) entry which is preliminary data.</text>
</comment>
<dbReference type="InterPro" id="IPR036388">
    <property type="entry name" value="WH-like_DNA-bd_sf"/>
</dbReference>
<gene>
    <name evidence="5" type="ORF">AS026_11905</name>
</gene>
<dbReference type="InterPro" id="IPR000792">
    <property type="entry name" value="Tscrpt_reg_LuxR_C"/>
</dbReference>
<dbReference type="EMBL" id="LNCD01000096">
    <property type="protein sequence ID" value="KWV48695.1"/>
    <property type="molecule type" value="Genomic_DNA"/>
</dbReference>
<proteinExistence type="predicted"/>
<dbReference type="SUPFAM" id="SSF75516">
    <property type="entry name" value="Pheromone-binding domain of LuxR-like quorum-sensing transcription factors"/>
    <property type="match status" value="1"/>
</dbReference>
<keyword evidence="6" id="KW-1185">Reference proteome</keyword>
<dbReference type="SUPFAM" id="SSF46894">
    <property type="entry name" value="C-terminal effector domain of the bipartite response regulators"/>
    <property type="match status" value="1"/>
</dbReference>
<dbReference type="AlphaFoldDB" id="A0A125Q6Q8"/>
<dbReference type="NCBIfam" id="NF010444">
    <property type="entry name" value="PRK13870.1"/>
    <property type="match status" value="1"/>
</dbReference>
<evidence type="ECO:0000259" key="4">
    <source>
        <dbReference type="PROSITE" id="PS50043"/>
    </source>
</evidence>
<dbReference type="GO" id="GO:0003677">
    <property type="term" value="F:DNA binding"/>
    <property type="evidence" value="ECO:0007669"/>
    <property type="project" value="UniProtKB-KW"/>
</dbReference>
<dbReference type="InterPro" id="IPR016032">
    <property type="entry name" value="Sig_transdc_resp-reg_C-effctor"/>
</dbReference>
<name>A0A125Q6Q8_9HYPH</name>